<name>A0A5A9ZG02_9RHOB</name>
<keyword evidence="3" id="KW-0233">DNA recombination</keyword>
<dbReference type="GO" id="GO:0000150">
    <property type="term" value="F:DNA strand exchange activity"/>
    <property type="evidence" value="ECO:0007669"/>
    <property type="project" value="InterPro"/>
</dbReference>
<keyword evidence="2" id="KW-0238">DNA-binding</keyword>
<dbReference type="SMART" id="SM00857">
    <property type="entry name" value="Resolvase"/>
    <property type="match status" value="1"/>
</dbReference>
<sequence>MAKRVAIYARVSTGGQTTENQLVRLREVAERAGWDVVQEYVDTASGASRSRPALDRMMADARRRRFDLIAAVDVSRLGRSLANLAALFEEVRQIGCDLYLDREAVDTTTPAGRALLGMASVFAAFERDMIVERTHAGIVRARLRGVRFGRPETGDGTCEAIRSLRSQGLGINKIAAELRVGKSVVQRIANEMKEEAHGSQA</sequence>
<keyword evidence="8" id="KW-1185">Reference proteome</keyword>
<comment type="caution">
    <text evidence="7">The sequence shown here is derived from an EMBL/GenBank/DDBJ whole genome shotgun (WGS) entry which is preliminary data.</text>
</comment>
<dbReference type="EMBL" id="VINQ01000006">
    <property type="protein sequence ID" value="KAA0916161.1"/>
    <property type="molecule type" value="Genomic_DNA"/>
</dbReference>
<evidence type="ECO:0000256" key="1">
    <source>
        <dbReference type="ARBA" id="ARBA00022908"/>
    </source>
</evidence>
<dbReference type="RefSeq" id="WP_111368212.1">
    <property type="nucleotide sequence ID" value="NZ_VINQ01000006.1"/>
</dbReference>
<dbReference type="GO" id="GO:0015074">
    <property type="term" value="P:DNA integration"/>
    <property type="evidence" value="ECO:0007669"/>
    <property type="project" value="UniProtKB-KW"/>
</dbReference>
<dbReference type="PROSITE" id="PS00397">
    <property type="entry name" value="RECOMBINASES_1"/>
    <property type="match status" value="1"/>
</dbReference>
<reference evidence="7 8" key="1">
    <citation type="submission" date="2019-07" db="EMBL/GenBank/DDBJ databases">
        <title>Aquicoccus porphyridii gen. nov., sp. nov., isolated from a small marine red alga, Porphyridium marinum.</title>
        <authorList>
            <person name="Liu L."/>
        </authorList>
    </citation>
    <scope>NUCLEOTIDE SEQUENCE [LARGE SCALE GENOMIC DNA]</scope>
    <source>
        <strain evidence="7 8">L1 8-17</strain>
    </source>
</reference>
<accession>A0A5A9ZG02</accession>
<evidence type="ECO:0000256" key="3">
    <source>
        <dbReference type="ARBA" id="ARBA00023172"/>
    </source>
</evidence>
<evidence type="ECO:0000313" key="7">
    <source>
        <dbReference type="EMBL" id="KAA0916161.1"/>
    </source>
</evidence>
<evidence type="ECO:0000256" key="4">
    <source>
        <dbReference type="PIRSR" id="PIRSR606118-50"/>
    </source>
</evidence>
<dbReference type="PANTHER" id="PTHR30461:SF2">
    <property type="entry name" value="SERINE RECOMBINASE PINE-RELATED"/>
    <property type="match status" value="1"/>
</dbReference>
<dbReference type="Pfam" id="PF00239">
    <property type="entry name" value="Resolvase"/>
    <property type="match status" value="1"/>
</dbReference>
<protein>
    <submittedName>
        <fullName evidence="7">Recombinase family protein</fullName>
    </submittedName>
</protein>
<dbReference type="PANTHER" id="PTHR30461">
    <property type="entry name" value="DNA-INVERTASE FROM LAMBDOID PROPHAGE"/>
    <property type="match status" value="1"/>
</dbReference>
<evidence type="ECO:0000256" key="5">
    <source>
        <dbReference type="PROSITE-ProRule" id="PRU10137"/>
    </source>
</evidence>
<evidence type="ECO:0000313" key="8">
    <source>
        <dbReference type="Proteomes" id="UP000325291"/>
    </source>
</evidence>
<keyword evidence="1" id="KW-0229">DNA integration</keyword>
<evidence type="ECO:0000259" key="6">
    <source>
        <dbReference type="PROSITE" id="PS51736"/>
    </source>
</evidence>
<feature type="domain" description="Resolvase/invertase-type recombinase catalytic" evidence="6">
    <location>
        <begin position="4"/>
        <end position="145"/>
    </location>
</feature>
<dbReference type="InterPro" id="IPR036162">
    <property type="entry name" value="Resolvase-like_N_sf"/>
</dbReference>
<dbReference type="Proteomes" id="UP000325291">
    <property type="component" value="Unassembled WGS sequence"/>
</dbReference>
<dbReference type="InterPro" id="IPR050639">
    <property type="entry name" value="SSR_resolvase"/>
</dbReference>
<evidence type="ECO:0000256" key="2">
    <source>
        <dbReference type="ARBA" id="ARBA00023125"/>
    </source>
</evidence>
<dbReference type="InterPro" id="IPR006118">
    <property type="entry name" value="Recombinase_CS"/>
</dbReference>
<dbReference type="Gene3D" id="3.40.50.1390">
    <property type="entry name" value="Resolvase, N-terminal catalytic domain"/>
    <property type="match status" value="1"/>
</dbReference>
<dbReference type="AlphaFoldDB" id="A0A5A9ZG02"/>
<dbReference type="InterPro" id="IPR006119">
    <property type="entry name" value="Resolv_N"/>
</dbReference>
<organism evidence="7 8">
    <name type="scientific">Aquicoccus porphyridii</name>
    <dbReference type="NCBI Taxonomy" id="1852029"/>
    <lineage>
        <taxon>Bacteria</taxon>
        <taxon>Pseudomonadati</taxon>
        <taxon>Pseudomonadota</taxon>
        <taxon>Alphaproteobacteria</taxon>
        <taxon>Rhodobacterales</taxon>
        <taxon>Paracoccaceae</taxon>
        <taxon>Aquicoccus</taxon>
    </lineage>
</organism>
<dbReference type="CDD" id="cd03768">
    <property type="entry name" value="SR_ResInv"/>
    <property type="match status" value="1"/>
</dbReference>
<gene>
    <name evidence="7" type="ORF">FLO80_10570</name>
</gene>
<feature type="active site" description="O-(5'-phospho-DNA)-serine intermediate" evidence="4 5">
    <location>
        <position position="12"/>
    </location>
</feature>
<proteinExistence type="predicted"/>
<dbReference type="SUPFAM" id="SSF53041">
    <property type="entry name" value="Resolvase-like"/>
    <property type="match status" value="1"/>
</dbReference>
<dbReference type="PROSITE" id="PS51736">
    <property type="entry name" value="RECOMBINASES_3"/>
    <property type="match status" value="1"/>
</dbReference>
<dbReference type="GO" id="GO:0003677">
    <property type="term" value="F:DNA binding"/>
    <property type="evidence" value="ECO:0007669"/>
    <property type="project" value="UniProtKB-KW"/>
</dbReference>